<dbReference type="KEGG" id="vnx:VNE69_02057"/>
<dbReference type="EMBL" id="CP142727">
    <property type="protein sequence ID" value="WUR02530.1"/>
    <property type="molecule type" value="Genomic_DNA"/>
</dbReference>
<evidence type="ECO:0000256" key="1">
    <source>
        <dbReference type="SAM" id="SignalP"/>
    </source>
</evidence>
<accession>A0AAX4J9B5</accession>
<evidence type="ECO:0000313" key="3">
    <source>
        <dbReference type="Proteomes" id="UP001334084"/>
    </source>
</evidence>
<reference evidence="2" key="1">
    <citation type="journal article" date="2024" name="BMC Genomics">
        <title>Functional annotation of a divergent genome using sequence and structure-based similarity.</title>
        <authorList>
            <person name="Svedberg D."/>
            <person name="Winiger R.R."/>
            <person name="Berg A."/>
            <person name="Sharma H."/>
            <person name="Tellgren-Roth C."/>
            <person name="Debrunner-Vossbrinck B.A."/>
            <person name="Vossbrinck C.R."/>
            <person name="Barandun J."/>
        </authorList>
    </citation>
    <scope>NUCLEOTIDE SEQUENCE</scope>
    <source>
        <strain evidence="2">Illinois isolate</strain>
    </source>
</reference>
<organism evidence="2 3">
    <name type="scientific">Vairimorpha necatrix</name>
    <dbReference type="NCBI Taxonomy" id="6039"/>
    <lineage>
        <taxon>Eukaryota</taxon>
        <taxon>Fungi</taxon>
        <taxon>Fungi incertae sedis</taxon>
        <taxon>Microsporidia</taxon>
        <taxon>Nosematidae</taxon>
        <taxon>Vairimorpha</taxon>
    </lineage>
</organism>
<feature type="chain" id="PRO_5043758026" evidence="1">
    <location>
        <begin position="17"/>
        <end position="304"/>
    </location>
</feature>
<gene>
    <name evidence="2" type="ORF">VNE69_02057</name>
</gene>
<keyword evidence="1" id="KW-0732">Signal</keyword>
<sequence>MFFLLIYLATIRCSDYIWFIPNDDTKITAYVSLRSIDKNIKSSLLTHRLGFFISAKKISNYCFYTNFFEYGSLCYFEPVNDDVYHKIPKMLESVHFKYNKDLENAISFYNNRFMLKTTITLKKDKESWFELLFLSRNKSNIKFKRSNHYISKNRFSIQEIKWGSYECKHKPEGIKCCDELYKRSKFKHADFYVAEELKTLKFRSTEESVREKLRLNDIRNKRFKFFSNNDNATETTDIIVEDIKNQEEQGKLNAQIIKNYIPNGKQSVDNCNFLTNMEEDLHNKTLDKVSDLHLNKDNFFNLNC</sequence>
<feature type="signal peptide" evidence="1">
    <location>
        <begin position="1"/>
        <end position="16"/>
    </location>
</feature>
<proteinExistence type="predicted"/>
<protein>
    <submittedName>
        <fullName evidence="2">Uncharacterized protein</fullName>
    </submittedName>
</protein>
<keyword evidence="3" id="KW-1185">Reference proteome</keyword>
<dbReference type="GeneID" id="90540347"/>
<dbReference type="RefSeq" id="XP_065328675.1">
    <property type="nucleotide sequence ID" value="XM_065472603.1"/>
</dbReference>
<dbReference type="Proteomes" id="UP001334084">
    <property type="component" value="Chromosome 2"/>
</dbReference>
<name>A0AAX4J9B5_9MICR</name>
<dbReference type="AlphaFoldDB" id="A0AAX4J9B5"/>
<evidence type="ECO:0000313" key="2">
    <source>
        <dbReference type="EMBL" id="WUR02530.1"/>
    </source>
</evidence>